<evidence type="ECO:0000256" key="3">
    <source>
        <dbReference type="SAM" id="SignalP"/>
    </source>
</evidence>
<evidence type="ECO:0000313" key="5">
    <source>
        <dbReference type="EMBL" id="RRS05004.1"/>
    </source>
</evidence>
<sequence length="139" mass="14065">MNKHSPLTRALLAAATLTLGAQAGLAQAACKTCGTVTEVRAVTQKGEGSGLGIAAGAVVGGLLGNQVGKGTGNTITTVGGAVAGGFAGNEIEKHAKKHTVYKTTVRMDNGRVNTYTLNTQHAVGAKVTVDNGKVRRREP</sequence>
<accession>A0A3R8T674</accession>
<reference evidence="5 6" key="1">
    <citation type="submission" date="2018-12" db="EMBL/GenBank/DDBJ databases">
        <title>The whole draft genome of Aquabacterium sp. SJQ9.</title>
        <authorList>
            <person name="Sun L."/>
            <person name="Gao X."/>
            <person name="Chen W."/>
            <person name="Huang K."/>
        </authorList>
    </citation>
    <scope>NUCLEOTIDE SEQUENCE [LARGE SCALE GENOMIC DNA]</scope>
    <source>
        <strain evidence="5 6">SJQ9</strain>
    </source>
</reference>
<dbReference type="Pfam" id="PF05433">
    <property type="entry name" value="Rick_17kDa_Anti"/>
    <property type="match status" value="1"/>
</dbReference>
<evidence type="ECO:0000256" key="2">
    <source>
        <dbReference type="ARBA" id="ARBA00023136"/>
    </source>
</evidence>
<evidence type="ECO:0000313" key="6">
    <source>
        <dbReference type="Proteomes" id="UP000269265"/>
    </source>
</evidence>
<dbReference type="GO" id="GO:0019867">
    <property type="term" value="C:outer membrane"/>
    <property type="evidence" value="ECO:0007669"/>
    <property type="project" value="InterPro"/>
</dbReference>
<gene>
    <name evidence="5" type="ORF">EIP75_08545</name>
</gene>
<dbReference type="AlphaFoldDB" id="A0A3R8T674"/>
<dbReference type="EMBL" id="RSED01000005">
    <property type="protein sequence ID" value="RRS05004.1"/>
    <property type="molecule type" value="Genomic_DNA"/>
</dbReference>
<comment type="caution">
    <text evidence="5">The sequence shown here is derived from an EMBL/GenBank/DDBJ whole genome shotgun (WGS) entry which is preliminary data.</text>
</comment>
<name>A0A3R8T674_9BURK</name>
<dbReference type="PANTHER" id="PTHR35603">
    <property type="match status" value="1"/>
</dbReference>
<dbReference type="InterPro" id="IPR008816">
    <property type="entry name" value="Gly_zipper_2TM_dom"/>
</dbReference>
<protein>
    <submittedName>
        <fullName evidence="5">Glycine zipper 2TM domain-containing protein</fullName>
    </submittedName>
</protein>
<organism evidence="5 6">
    <name type="scientific">Aquabacterium soli</name>
    <dbReference type="NCBI Taxonomy" id="2493092"/>
    <lineage>
        <taxon>Bacteria</taxon>
        <taxon>Pseudomonadati</taxon>
        <taxon>Pseudomonadota</taxon>
        <taxon>Betaproteobacteria</taxon>
        <taxon>Burkholderiales</taxon>
        <taxon>Aquabacterium</taxon>
    </lineage>
</organism>
<dbReference type="InterPro" id="IPR051407">
    <property type="entry name" value="Bact_OM_lipoprot/Surf_antigen"/>
</dbReference>
<feature type="domain" description="Glycine zipper 2TM" evidence="4">
    <location>
        <begin position="52"/>
        <end position="92"/>
    </location>
</feature>
<keyword evidence="2" id="KW-0472">Membrane</keyword>
<keyword evidence="3" id="KW-0732">Signal</keyword>
<proteinExistence type="predicted"/>
<evidence type="ECO:0000256" key="1">
    <source>
        <dbReference type="ARBA" id="ARBA00004370"/>
    </source>
</evidence>
<feature type="chain" id="PRO_5018734223" evidence="3">
    <location>
        <begin position="29"/>
        <end position="139"/>
    </location>
</feature>
<dbReference type="RefSeq" id="WP_125242822.1">
    <property type="nucleotide sequence ID" value="NZ_RSED01000005.1"/>
</dbReference>
<evidence type="ECO:0000259" key="4">
    <source>
        <dbReference type="Pfam" id="PF05433"/>
    </source>
</evidence>
<dbReference type="PANTHER" id="PTHR35603:SF2">
    <property type="entry name" value="OUTER MEMBRANE LIPOPROTEIN"/>
    <property type="match status" value="1"/>
</dbReference>
<keyword evidence="6" id="KW-1185">Reference proteome</keyword>
<comment type="subcellular location">
    <subcellularLocation>
        <location evidence="1">Membrane</location>
    </subcellularLocation>
</comment>
<dbReference type="Proteomes" id="UP000269265">
    <property type="component" value="Unassembled WGS sequence"/>
</dbReference>
<feature type="signal peptide" evidence="3">
    <location>
        <begin position="1"/>
        <end position="28"/>
    </location>
</feature>